<name>A0ABX1BXL3_9ACTN</name>
<reference evidence="3 4" key="1">
    <citation type="submission" date="2020-03" db="EMBL/GenBank/DDBJ databases">
        <title>WGS of actinomycetes isolated from Thailand.</title>
        <authorList>
            <person name="Thawai C."/>
        </authorList>
    </citation>
    <scope>NUCLEOTIDE SEQUENCE [LARGE SCALE GENOMIC DNA]</scope>
    <source>
        <strain evidence="3 4">PLAI 1-29</strain>
    </source>
</reference>
<evidence type="ECO:0000259" key="2">
    <source>
        <dbReference type="Pfam" id="PF17042"/>
    </source>
</evidence>
<keyword evidence="4" id="KW-1185">Reference proteome</keyword>
<evidence type="ECO:0000313" key="3">
    <source>
        <dbReference type="EMBL" id="NJQ01168.1"/>
    </source>
</evidence>
<dbReference type="InterPro" id="IPR042213">
    <property type="entry name" value="NBD_C_sf"/>
</dbReference>
<accession>A0ABX1BXL3</accession>
<evidence type="ECO:0000313" key="4">
    <source>
        <dbReference type="Proteomes" id="UP000695264"/>
    </source>
</evidence>
<dbReference type="EMBL" id="JAATEN010000007">
    <property type="protein sequence ID" value="NJQ01168.1"/>
    <property type="molecule type" value="Genomic_DNA"/>
</dbReference>
<dbReference type="Pfam" id="PF17042">
    <property type="entry name" value="NBD_C"/>
    <property type="match status" value="1"/>
</dbReference>
<sequence>MTPGDQRPGDPAPENLTSRHLAPGHPAREVRESGDGGSPGDRPLLVVVGTAELTAPAQIAQLAALGAEHRPLPAAVLTSAGGPPPTAPPGPGVTVVSVDASDGVDPGRAHQVSEGLAAAVRGAAAGADLVLTGGETARRVLDALGVTALTPEHVIHPGAVHCRTDDGRSVVTRPGSHGGTDSLLRITRALRPGFGQSHEPRAPRGARRG</sequence>
<dbReference type="Gene3D" id="3.40.980.20">
    <property type="entry name" value="Four-carbon acid sugar kinase, nucleotide binding domain"/>
    <property type="match status" value="1"/>
</dbReference>
<feature type="region of interest" description="Disordered" evidence="1">
    <location>
        <begin position="1"/>
        <end position="43"/>
    </location>
</feature>
<feature type="domain" description="Four-carbon acid sugar kinase nucleotide binding" evidence="2">
    <location>
        <begin position="97"/>
        <end position="183"/>
    </location>
</feature>
<organism evidence="3 4">
    <name type="scientific">Streptomyces zingiberis</name>
    <dbReference type="NCBI Taxonomy" id="2053010"/>
    <lineage>
        <taxon>Bacteria</taxon>
        <taxon>Bacillati</taxon>
        <taxon>Actinomycetota</taxon>
        <taxon>Actinomycetes</taxon>
        <taxon>Kitasatosporales</taxon>
        <taxon>Streptomycetaceae</taxon>
        <taxon>Streptomyces</taxon>
    </lineage>
</organism>
<evidence type="ECO:0000256" key="1">
    <source>
        <dbReference type="SAM" id="MobiDB-lite"/>
    </source>
</evidence>
<gene>
    <name evidence="3" type="ORF">HCK00_11645</name>
</gene>
<dbReference type="Proteomes" id="UP000695264">
    <property type="component" value="Unassembled WGS sequence"/>
</dbReference>
<comment type="caution">
    <text evidence="3">The sequence shown here is derived from an EMBL/GenBank/DDBJ whole genome shotgun (WGS) entry which is preliminary data.</text>
</comment>
<dbReference type="SUPFAM" id="SSF142764">
    <property type="entry name" value="YgbK-like"/>
    <property type="match status" value="1"/>
</dbReference>
<proteinExistence type="predicted"/>
<protein>
    <recommendedName>
        <fullName evidence="2">Four-carbon acid sugar kinase nucleotide binding domain-containing protein</fullName>
    </recommendedName>
</protein>
<dbReference type="InterPro" id="IPR031475">
    <property type="entry name" value="NBD_C"/>
</dbReference>